<reference evidence="3" key="1">
    <citation type="journal article" date="2019" name="Int. J. Syst. Evol. Microbiol.">
        <title>The Global Catalogue of Microorganisms (GCM) 10K type strain sequencing project: providing services to taxonomists for standard genome sequencing and annotation.</title>
        <authorList>
            <consortium name="The Broad Institute Genomics Platform"/>
            <consortium name="The Broad Institute Genome Sequencing Center for Infectious Disease"/>
            <person name="Wu L."/>
            <person name="Ma J."/>
        </authorList>
    </citation>
    <scope>NUCLEOTIDE SEQUENCE [LARGE SCALE GENOMIC DNA]</scope>
    <source>
        <strain evidence="3">JCM 4376</strain>
    </source>
</reference>
<comment type="caution">
    <text evidence="2">The sequence shown here is derived from an EMBL/GenBank/DDBJ whole genome shotgun (WGS) entry which is preliminary data.</text>
</comment>
<proteinExistence type="predicted"/>
<name>A0ABQ2VXE5_9ACTN</name>
<dbReference type="Gene3D" id="3.40.630.30">
    <property type="match status" value="1"/>
</dbReference>
<dbReference type="Pfam" id="PF13302">
    <property type="entry name" value="Acetyltransf_3"/>
    <property type="match status" value="1"/>
</dbReference>
<keyword evidence="3" id="KW-1185">Reference proteome</keyword>
<dbReference type="SUPFAM" id="SSF55729">
    <property type="entry name" value="Acyl-CoA N-acyltransferases (Nat)"/>
    <property type="match status" value="1"/>
</dbReference>
<dbReference type="RefSeq" id="WP_189543995.1">
    <property type="nucleotide sequence ID" value="NZ_BMTF01000007.1"/>
</dbReference>
<dbReference type="InterPro" id="IPR000182">
    <property type="entry name" value="GNAT_dom"/>
</dbReference>
<accession>A0ABQ2VXE5</accession>
<feature type="domain" description="N-acetyltransferase" evidence="1">
    <location>
        <begin position="43"/>
        <end position="201"/>
    </location>
</feature>
<evidence type="ECO:0000259" key="1">
    <source>
        <dbReference type="PROSITE" id="PS51186"/>
    </source>
</evidence>
<dbReference type="InterPro" id="IPR016181">
    <property type="entry name" value="Acyl_CoA_acyltransferase"/>
</dbReference>
<gene>
    <name evidence="2" type="ORF">GCM10015535_27420</name>
</gene>
<dbReference type="Proteomes" id="UP000660675">
    <property type="component" value="Unassembled WGS sequence"/>
</dbReference>
<sequence length="207" mass="22077">MSALSAPAARPVPADRKTFIRTEFDLGDAVLRPWSLADAGSQTLLDALVAAAADPAIALWNPLATTDRDAARAWVEARDGGWERGAVAAFAVRDAADDTVLGGVSLRWVDREDGLAMVGYWLLPAARGRGLVTRAVAAITDWGFDTADARRIEIAHAVGNPASCGVADRCGYLPEGVLRDSHRFGDGEYHDEHLHARLANDPKPEGL</sequence>
<evidence type="ECO:0000313" key="3">
    <source>
        <dbReference type="Proteomes" id="UP000660675"/>
    </source>
</evidence>
<dbReference type="EMBL" id="BMTF01000007">
    <property type="protein sequence ID" value="GGV83758.1"/>
    <property type="molecule type" value="Genomic_DNA"/>
</dbReference>
<dbReference type="InterPro" id="IPR051908">
    <property type="entry name" value="Ribosomal_N-acetyltransferase"/>
</dbReference>
<evidence type="ECO:0000313" key="2">
    <source>
        <dbReference type="EMBL" id="GGV83758.1"/>
    </source>
</evidence>
<dbReference type="PROSITE" id="PS51186">
    <property type="entry name" value="GNAT"/>
    <property type="match status" value="1"/>
</dbReference>
<dbReference type="PANTHER" id="PTHR43441:SF10">
    <property type="entry name" value="ACETYLTRANSFERASE"/>
    <property type="match status" value="1"/>
</dbReference>
<dbReference type="PANTHER" id="PTHR43441">
    <property type="entry name" value="RIBOSOMAL-PROTEIN-SERINE ACETYLTRANSFERASE"/>
    <property type="match status" value="1"/>
</dbReference>
<organism evidence="2 3">
    <name type="scientific">Streptomyces gelaticus</name>
    <dbReference type="NCBI Taxonomy" id="285446"/>
    <lineage>
        <taxon>Bacteria</taxon>
        <taxon>Bacillati</taxon>
        <taxon>Actinomycetota</taxon>
        <taxon>Actinomycetes</taxon>
        <taxon>Kitasatosporales</taxon>
        <taxon>Streptomycetaceae</taxon>
        <taxon>Streptomyces</taxon>
    </lineage>
</organism>
<protein>
    <submittedName>
        <fullName evidence="2">Acetyltransferase</fullName>
    </submittedName>
</protein>